<dbReference type="Proteomes" id="UP001500945">
    <property type="component" value="Unassembled WGS sequence"/>
</dbReference>
<dbReference type="SUPFAM" id="SSF55826">
    <property type="entry name" value="YbaK/ProRS associated domain"/>
    <property type="match status" value="1"/>
</dbReference>
<dbReference type="Pfam" id="PF04073">
    <property type="entry name" value="tRNA_edit"/>
    <property type="match status" value="1"/>
</dbReference>
<name>A0ABP8KGV4_9MICO</name>
<dbReference type="PANTHER" id="PTHR30411:SF1">
    <property type="entry name" value="CYTOPLASMIC PROTEIN"/>
    <property type="match status" value="1"/>
</dbReference>
<accession>A0ABP8KGV4</accession>
<evidence type="ECO:0000313" key="3">
    <source>
        <dbReference type="Proteomes" id="UP001500945"/>
    </source>
</evidence>
<dbReference type="RefSeq" id="WP_345205288.1">
    <property type="nucleotide sequence ID" value="NZ_BAABGM010000013.1"/>
</dbReference>
<reference evidence="3" key="1">
    <citation type="journal article" date="2019" name="Int. J. Syst. Evol. Microbiol.">
        <title>The Global Catalogue of Microorganisms (GCM) 10K type strain sequencing project: providing services to taxonomists for standard genome sequencing and annotation.</title>
        <authorList>
            <consortium name="The Broad Institute Genomics Platform"/>
            <consortium name="The Broad Institute Genome Sequencing Center for Infectious Disease"/>
            <person name="Wu L."/>
            <person name="Ma J."/>
        </authorList>
    </citation>
    <scope>NUCLEOTIDE SEQUENCE [LARGE SCALE GENOMIC DNA]</scope>
    <source>
        <strain evidence="3">JCM 17809</strain>
    </source>
</reference>
<protein>
    <submittedName>
        <fullName evidence="2">YbaK/EbsC family protein</fullName>
    </submittedName>
</protein>
<dbReference type="InterPro" id="IPR007214">
    <property type="entry name" value="YbaK/aa-tRNA-synth-assoc-dom"/>
</dbReference>
<keyword evidence="3" id="KW-1185">Reference proteome</keyword>
<proteinExistence type="predicted"/>
<dbReference type="CDD" id="cd04333">
    <property type="entry name" value="ProX_deacylase"/>
    <property type="match status" value="1"/>
</dbReference>
<evidence type="ECO:0000313" key="2">
    <source>
        <dbReference type="EMBL" id="GAA4405913.1"/>
    </source>
</evidence>
<feature type="domain" description="YbaK/aminoacyl-tRNA synthetase-associated" evidence="1">
    <location>
        <begin position="42"/>
        <end position="164"/>
    </location>
</feature>
<organism evidence="2 3">
    <name type="scientific">Fodinibacter luteus</name>
    <dbReference type="NCBI Taxonomy" id="552064"/>
    <lineage>
        <taxon>Bacteria</taxon>
        <taxon>Bacillati</taxon>
        <taxon>Actinomycetota</taxon>
        <taxon>Actinomycetes</taxon>
        <taxon>Micrococcales</taxon>
        <taxon>Intrasporangiaceae</taxon>
        <taxon>Fodinibacter (ex Wang et al. 2009)</taxon>
    </lineage>
</organism>
<comment type="caution">
    <text evidence="2">The sequence shown here is derived from an EMBL/GenBank/DDBJ whole genome shotgun (WGS) entry which is preliminary data.</text>
</comment>
<dbReference type="InterPro" id="IPR036754">
    <property type="entry name" value="YbaK/aa-tRNA-synt-asso_dom_sf"/>
</dbReference>
<gene>
    <name evidence="2" type="ORF">GCM10023168_20070</name>
</gene>
<sequence length="174" mass="18390">MTPEPGDPVPLRDLSGHPGVRAVLDTLALHHITPEVRHLPDAVRTARAAAEALGTSPAEIANSLVFVATTHEGERQPLLVLASGGHRVDVDKVADLVGLASVEQADPEFVRRHTGFAIGGVAPVGHPRPIHTIIDVTLGRYDTVWAAAGHSHSVFATTYDELIRITGGHPMDVA</sequence>
<evidence type="ECO:0000259" key="1">
    <source>
        <dbReference type="Pfam" id="PF04073"/>
    </source>
</evidence>
<dbReference type="EMBL" id="BAABGM010000013">
    <property type="protein sequence ID" value="GAA4405913.1"/>
    <property type="molecule type" value="Genomic_DNA"/>
</dbReference>
<dbReference type="Gene3D" id="3.90.960.10">
    <property type="entry name" value="YbaK/aminoacyl-tRNA synthetase-associated domain"/>
    <property type="match status" value="1"/>
</dbReference>
<dbReference type="PANTHER" id="PTHR30411">
    <property type="entry name" value="CYTOPLASMIC PROTEIN"/>
    <property type="match status" value="1"/>
</dbReference>